<name>A0ABQ2VBN4_9ACTN</name>
<comment type="caution">
    <text evidence="2">The sequence shown here is derived from an EMBL/GenBank/DDBJ whole genome shotgun (WGS) entry which is preliminary data.</text>
</comment>
<feature type="compositionally biased region" description="Basic residues" evidence="1">
    <location>
        <begin position="1"/>
        <end position="18"/>
    </location>
</feature>
<evidence type="ECO:0000313" key="3">
    <source>
        <dbReference type="Proteomes" id="UP000654471"/>
    </source>
</evidence>
<accession>A0ABQ2VBN4</accession>
<dbReference type="EMBL" id="BMRP01000015">
    <property type="protein sequence ID" value="GGU73301.1"/>
    <property type="molecule type" value="Genomic_DNA"/>
</dbReference>
<dbReference type="Proteomes" id="UP000654471">
    <property type="component" value="Unassembled WGS sequence"/>
</dbReference>
<gene>
    <name evidence="2" type="ORF">GCM10010211_43960</name>
</gene>
<reference evidence="3" key="1">
    <citation type="journal article" date="2019" name="Int. J. Syst. Evol. Microbiol.">
        <title>The Global Catalogue of Microorganisms (GCM) 10K type strain sequencing project: providing services to taxonomists for standard genome sequencing and annotation.</title>
        <authorList>
            <consortium name="The Broad Institute Genomics Platform"/>
            <consortium name="The Broad Institute Genome Sequencing Center for Infectious Disease"/>
            <person name="Wu L."/>
            <person name="Ma J."/>
        </authorList>
    </citation>
    <scope>NUCLEOTIDE SEQUENCE [LARGE SCALE GENOMIC DNA]</scope>
    <source>
        <strain evidence="3">JCM 3399</strain>
    </source>
</reference>
<proteinExistence type="predicted"/>
<organism evidence="2 3">
    <name type="scientific">Streptomyces albospinus</name>
    <dbReference type="NCBI Taxonomy" id="285515"/>
    <lineage>
        <taxon>Bacteria</taxon>
        <taxon>Bacillati</taxon>
        <taxon>Actinomycetota</taxon>
        <taxon>Actinomycetes</taxon>
        <taxon>Kitasatosporales</taxon>
        <taxon>Streptomycetaceae</taxon>
        <taxon>Streptomyces</taxon>
    </lineage>
</organism>
<sequence>MGRKKTARRKKPARRQHPRTPAAHEQCADTAQGDGGCPGARLPLHHGAKRPVHTIRVRRLFG</sequence>
<protein>
    <submittedName>
        <fullName evidence="2">Uncharacterized protein</fullName>
    </submittedName>
</protein>
<feature type="region of interest" description="Disordered" evidence="1">
    <location>
        <begin position="1"/>
        <end position="46"/>
    </location>
</feature>
<dbReference type="RefSeq" id="WP_189302512.1">
    <property type="nucleotide sequence ID" value="NZ_BMRP01000015.1"/>
</dbReference>
<evidence type="ECO:0000313" key="2">
    <source>
        <dbReference type="EMBL" id="GGU73301.1"/>
    </source>
</evidence>
<evidence type="ECO:0000256" key="1">
    <source>
        <dbReference type="SAM" id="MobiDB-lite"/>
    </source>
</evidence>
<keyword evidence="3" id="KW-1185">Reference proteome</keyword>